<gene>
    <name evidence="1" type="ORF">B4121_1042</name>
</gene>
<dbReference type="CDD" id="cd02440">
    <property type="entry name" value="AdoMet_MTases"/>
    <property type="match status" value="1"/>
</dbReference>
<dbReference type="Gene3D" id="3.40.50.150">
    <property type="entry name" value="Vaccinia Virus protein VP39"/>
    <property type="match status" value="1"/>
</dbReference>
<dbReference type="AlphaFoldDB" id="A0A7Z0WZX7"/>
<dbReference type="InterPro" id="IPR029063">
    <property type="entry name" value="SAM-dependent_MTases_sf"/>
</dbReference>
<reference evidence="1 2" key="1">
    <citation type="journal article" date="2016" name="Front. Microbiol.">
        <title>High-Level Heat Resistance of Spores of Bacillus amyloliquefaciens and Bacillus licheniformis Results from the Presence of a spoVA Operon in a Tn1546 Transposon.</title>
        <authorList>
            <person name="Berendsen E.M."/>
            <person name="Koning R.A."/>
            <person name="Boekhorst J."/>
            <person name="de Jong A."/>
            <person name="Kuipers O.P."/>
            <person name="Wells-Bennik M.H."/>
        </authorList>
    </citation>
    <scope>NUCLEOTIDE SEQUENCE [LARGE SCALE GENOMIC DNA]</scope>
    <source>
        <strain evidence="1 2">B4121</strain>
    </source>
</reference>
<organism evidence="1 2">
    <name type="scientific">Bacillus paralicheniformis</name>
    <dbReference type="NCBI Taxonomy" id="1648923"/>
    <lineage>
        <taxon>Bacteria</taxon>
        <taxon>Bacillati</taxon>
        <taxon>Bacillota</taxon>
        <taxon>Bacilli</taxon>
        <taxon>Bacillales</taxon>
        <taxon>Bacillaceae</taxon>
        <taxon>Bacillus</taxon>
    </lineage>
</organism>
<dbReference type="Proteomes" id="UP000185604">
    <property type="component" value="Unassembled WGS sequence"/>
</dbReference>
<dbReference type="Pfam" id="PF13489">
    <property type="entry name" value="Methyltransf_23"/>
    <property type="match status" value="1"/>
</dbReference>
<protein>
    <recommendedName>
        <fullName evidence="3">Ubiquinone biosynthesis O-methyltransferase</fullName>
    </recommendedName>
</protein>
<evidence type="ECO:0000313" key="1">
    <source>
        <dbReference type="EMBL" id="OLF96420.1"/>
    </source>
</evidence>
<dbReference type="EMBL" id="LKPO01000005">
    <property type="protein sequence ID" value="OLF96420.1"/>
    <property type="molecule type" value="Genomic_DNA"/>
</dbReference>
<dbReference type="SUPFAM" id="SSF53335">
    <property type="entry name" value="S-adenosyl-L-methionine-dependent methyltransferases"/>
    <property type="match status" value="1"/>
</dbReference>
<dbReference type="PANTHER" id="PTHR43861">
    <property type="entry name" value="TRANS-ACONITATE 2-METHYLTRANSFERASE-RELATED"/>
    <property type="match status" value="1"/>
</dbReference>
<sequence>MFPHAFSFRTYISITDDLKDFEVKNMGTEMPAEFYDQFIDRHLIPLEKSPWKKVYEEAARLLPESKDETIVDIGCGTGRFAKLLYDKGYRKYLGIDFSKGMLEEAKRYNPSFTFIEGNVYDEAIVRMLQKYNVFVLLEVLEHIEKDKAFLSSLPQGSDMVISVPNYDSRAHVRHFKHIDEVIERYDGILDFQGSEKVVIKTSEQLKNEIYVLNCKKR</sequence>
<evidence type="ECO:0008006" key="3">
    <source>
        <dbReference type="Google" id="ProtNLM"/>
    </source>
</evidence>
<evidence type="ECO:0000313" key="2">
    <source>
        <dbReference type="Proteomes" id="UP000185604"/>
    </source>
</evidence>
<name>A0A7Z0WZX7_9BACI</name>
<accession>A0A7Z0WZX7</accession>
<comment type="caution">
    <text evidence="1">The sequence shown here is derived from an EMBL/GenBank/DDBJ whole genome shotgun (WGS) entry which is preliminary data.</text>
</comment>
<proteinExistence type="predicted"/>